<dbReference type="Gene3D" id="1.10.418.10">
    <property type="entry name" value="Calponin-like domain"/>
    <property type="match status" value="2"/>
</dbReference>
<dbReference type="AlphaFoldDB" id="A0A9W7DUN6"/>
<dbReference type="InterPro" id="IPR036872">
    <property type="entry name" value="CH_dom_sf"/>
</dbReference>
<accession>A0A9W7DUN6</accession>
<dbReference type="SUPFAM" id="SSF47576">
    <property type="entry name" value="Calponin-homology domain, CH-domain"/>
    <property type="match status" value="1"/>
</dbReference>
<feature type="domain" description="EF-hand" evidence="5">
    <location>
        <begin position="767"/>
        <end position="802"/>
    </location>
</feature>
<dbReference type="OrthoDB" id="10017054at2759"/>
<feature type="domain" description="Calponin-homology (CH)" evidence="4">
    <location>
        <begin position="22"/>
        <end position="134"/>
    </location>
</feature>
<dbReference type="Pfam" id="PF00307">
    <property type="entry name" value="CH"/>
    <property type="match status" value="2"/>
</dbReference>
<dbReference type="GO" id="GO:0003779">
    <property type="term" value="F:actin binding"/>
    <property type="evidence" value="ECO:0007669"/>
    <property type="project" value="UniProtKB-KW"/>
</dbReference>
<reference evidence="7" key="1">
    <citation type="journal article" date="2023" name="Commun. Biol.">
        <title>Genome analysis of Parmales, the sister group of diatoms, reveals the evolutionary specialization of diatoms from phago-mixotrophs to photoautotrophs.</title>
        <authorList>
            <person name="Ban H."/>
            <person name="Sato S."/>
            <person name="Yoshikawa S."/>
            <person name="Yamada K."/>
            <person name="Nakamura Y."/>
            <person name="Ichinomiya M."/>
            <person name="Sato N."/>
            <person name="Blanc-Mathieu R."/>
            <person name="Endo H."/>
            <person name="Kuwata A."/>
            <person name="Ogata H."/>
        </authorList>
    </citation>
    <scope>NUCLEOTIDE SEQUENCE [LARGE SCALE GENOMIC DNA]</scope>
    <source>
        <strain evidence="7">NIES 3700</strain>
    </source>
</reference>
<dbReference type="CDD" id="cd00051">
    <property type="entry name" value="EFh"/>
    <property type="match status" value="1"/>
</dbReference>
<sequence>MATSTPWGSRKIVEESSEEWFVLQKKTFTRWCNSYLRERSIEIDDLFADVSDGTVLLNLLEIIGQDTILSVCGRKFYPPQKCKMDIHKLENCNLIFDYLKQNELKIVNIGSSDIKDGSPRLVLGLIWTIILRFAISEDGKEGLLLWCRKNCAGYEGVDVQNFHRSWSDGLAFCALINHFRPDLIDFNECLARRSEPMTNLNLAFDVAKNELDIDRLLDAEDICGSEKPDEKSIIAYLSLFFKKFAALAQKDNLAEAIRKAVDVTQHHEGLVASYDADSESLLSWIRVQSDKFGNDGSLNLSSTDEVKTLIENMHAFKNGEKPTKQQQLASSEAVLANLRLSQRNNERPLYAPKIEVEDIETEWAAMEKSEKGLEDGAIELLDAFERTDYALQRFGNKIAKVEDFVVTGNPVFTSMDYGDSVQSCSELLKKCEVFEIQAPKYSTMLKSCDDFVQMCAQKHSGSAAAKEKYDGVSASVDELIGNEATFKSNVEAKLAEEKRLLGLKEKFVAALVNYEFDLFEAQEALMEPISLCNSVAAIEKVIKSTEEVKVSLEKSEAVLIELEGMSAELSAANYGVEKDASSVRELYNTLNESLAKRFADLGHADASQSSKEAIRKAFAESSAKLMDYSNETSRVVSSLTRRMSVTAEKQAEKLNEVMNSFEAEAPGLMEAVESANESQVAAEIFVNGLTSNTIFSCRLVFGECEKNLKSAVDINSAHILALNGKSEMSAEQATEIREAFEAFDKDKSGKLSVKEFQDGLMAMGIVLNDDESEAEFKKRDLDGSGTLSFDEFAEYILEQYQSGSSESDILSAFKGLCDGKAVISEVEMKQWFPVQQEYMGERLGEGGEYEGFVVEMFKV</sequence>
<gene>
    <name evidence="6" type="ORF">TrLO_g15957</name>
</gene>
<evidence type="ECO:0000259" key="5">
    <source>
        <dbReference type="PROSITE" id="PS50222"/>
    </source>
</evidence>
<dbReference type="FunFam" id="1.10.418.10:FF:000001">
    <property type="entry name" value="Actinin alpha 1"/>
    <property type="match status" value="1"/>
</dbReference>
<keyword evidence="1" id="KW-0677">Repeat</keyword>
<dbReference type="Gene3D" id="1.10.238.10">
    <property type="entry name" value="EF-hand"/>
    <property type="match status" value="1"/>
</dbReference>
<keyword evidence="7" id="KW-1185">Reference proteome</keyword>
<dbReference type="Gene3D" id="1.20.58.60">
    <property type="match status" value="2"/>
</dbReference>
<feature type="domain" description="EF-hand" evidence="5">
    <location>
        <begin position="731"/>
        <end position="766"/>
    </location>
</feature>
<feature type="domain" description="Calponin-homology (CH)" evidence="4">
    <location>
        <begin position="137"/>
        <end position="245"/>
    </location>
</feature>
<dbReference type="InterPro" id="IPR001589">
    <property type="entry name" value="Actinin_actin-bd_CS"/>
</dbReference>
<dbReference type="InterPro" id="IPR018247">
    <property type="entry name" value="EF_Hand_1_Ca_BS"/>
</dbReference>
<dbReference type="PROSITE" id="PS00020">
    <property type="entry name" value="ACTININ_2"/>
    <property type="match status" value="1"/>
</dbReference>
<dbReference type="SMART" id="SM00033">
    <property type="entry name" value="CH"/>
    <property type="match status" value="2"/>
</dbReference>
<dbReference type="Pfam" id="PF13499">
    <property type="entry name" value="EF-hand_7"/>
    <property type="match status" value="1"/>
</dbReference>
<dbReference type="PROSITE" id="PS50222">
    <property type="entry name" value="EF_HAND_2"/>
    <property type="match status" value="2"/>
</dbReference>
<dbReference type="SUPFAM" id="SSF46966">
    <property type="entry name" value="Spectrin repeat"/>
    <property type="match status" value="2"/>
</dbReference>
<evidence type="ECO:0000313" key="7">
    <source>
        <dbReference type="Proteomes" id="UP001165122"/>
    </source>
</evidence>
<dbReference type="PROSITE" id="PS00018">
    <property type="entry name" value="EF_HAND_1"/>
    <property type="match status" value="2"/>
</dbReference>
<evidence type="ECO:0008006" key="8">
    <source>
        <dbReference type="Google" id="ProtNLM"/>
    </source>
</evidence>
<dbReference type="PANTHER" id="PTHR11915">
    <property type="entry name" value="SPECTRIN/FILAMIN RELATED CYTOSKELETAL PROTEIN"/>
    <property type="match status" value="1"/>
</dbReference>
<dbReference type="PROSITE" id="PS50021">
    <property type="entry name" value="CH"/>
    <property type="match status" value="2"/>
</dbReference>
<dbReference type="SUPFAM" id="SSF47473">
    <property type="entry name" value="EF-hand"/>
    <property type="match status" value="1"/>
</dbReference>
<dbReference type="InterPro" id="IPR002048">
    <property type="entry name" value="EF_hand_dom"/>
</dbReference>
<comment type="caution">
    <text evidence="6">The sequence shown here is derived from an EMBL/GenBank/DDBJ whole genome shotgun (WGS) entry which is preliminary data.</text>
</comment>
<dbReference type="InterPro" id="IPR001715">
    <property type="entry name" value="CH_dom"/>
</dbReference>
<protein>
    <recommendedName>
        <fullName evidence="8">Calmodulin</fullName>
    </recommendedName>
</protein>
<evidence type="ECO:0000256" key="2">
    <source>
        <dbReference type="ARBA" id="ARBA00022837"/>
    </source>
</evidence>
<dbReference type="PROSITE" id="PS00019">
    <property type="entry name" value="ACTININ_1"/>
    <property type="match status" value="1"/>
</dbReference>
<name>A0A9W7DUN6_9STRA</name>
<dbReference type="Proteomes" id="UP001165122">
    <property type="component" value="Unassembled WGS sequence"/>
</dbReference>
<dbReference type="SMART" id="SM00054">
    <property type="entry name" value="EFh"/>
    <property type="match status" value="2"/>
</dbReference>
<evidence type="ECO:0000256" key="3">
    <source>
        <dbReference type="ARBA" id="ARBA00023203"/>
    </source>
</evidence>
<evidence type="ECO:0000313" key="6">
    <source>
        <dbReference type="EMBL" id="GMH51373.1"/>
    </source>
</evidence>
<dbReference type="EMBL" id="BRXW01000403">
    <property type="protein sequence ID" value="GMH51373.1"/>
    <property type="molecule type" value="Genomic_DNA"/>
</dbReference>
<dbReference type="InterPro" id="IPR011992">
    <property type="entry name" value="EF-hand-dom_pair"/>
</dbReference>
<keyword evidence="3" id="KW-0009">Actin-binding</keyword>
<organism evidence="6 7">
    <name type="scientific">Triparma laevis f. longispina</name>
    <dbReference type="NCBI Taxonomy" id="1714387"/>
    <lineage>
        <taxon>Eukaryota</taxon>
        <taxon>Sar</taxon>
        <taxon>Stramenopiles</taxon>
        <taxon>Ochrophyta</taxon>
        <taxon>Bolidophyceae</taxon>
        <taxon>Parmales</taxon>
        <taxon>Triparmaceae</taxon>
        <taxon>Triparma</taxon>
    </lineage>
</organism>
<dbReference type="GO" id="GO:0005509">
    <property type="term" value="F:calcium ion binding"/>
    <property type="evidence" value="ECO:0007669"/>
    <property type="project" value="InterPro"/>
</dbReference>
<evidence type="ECO:0000259" key="4">
    <source>
        <dbReference type="PROSITE" id="PS50021"/>
    </source>
</evidence>
<evidence type="ECO:0000256" key="1">
    <source>
        <dbReference type="ARBA" id="ARBA00022737"/>
    </source>
</evidence>
<keyword evidence="2" id="KW-0106">Calcium</keyword>
<proteinExistence type="predicted"/>